<dbReference type="InterPro" id="IPR000620">
    <property type="entry name" value="EamA_dom"/>
</dbReference>
<evidence type="ECO:0000256" key="1">
    <source>
        <dbReference type="ARBA" id="ARBA00004651"/>
    </source>
</evidence>
<feature type="domain" description="EamA" evidence="8">
    <location>
        <begin position="155"/>
        <end position="285"/>
    </location>
</feature>
<evidence type="ECO:0000256" key="4">
    <source>
        <dbReference type="ARBA" id="ARBA00022475"/>
    </source>
</evidence>
<protein>
    <submittedName>
        <fullName evidence="9">EamA family transporter RarD</fullName>
    </submittedName>
</protein>
<keyword evidence="7" id="KW-0472">Membrane</keyword>
<dbReference type="RefSeq" id="WP_008810524.1">
    <property type="nucleotide sequence ID" value="NZ_CAKVUT010000031.1"/>
</dbReference>
<dbReference type="Proteomes" id="UP000462362">
    <property type="component" value="Unassembled WGS sequence"/>
</dbReference>
<gene>
    <name evidence="9" type="primary">rarD</name>
    <name evidence="9" type="ORF">GMD42_03080</name>
</gene>
<dbReference type="SUPFAM" id="SSF103481">
    <property type="entry name" value="Multidrug resistance efflux transporter EmrE"/>
    <property type="match status" value="2"/>
</dbReference>
<comment type="subcellular location">
    <subcellularLocation>
        <location evidence="1">Cell membrane</location>
        <topology evidence="1">Multi-pass membrane protein</topology>
    </subcellularLocation>
</comment>
<evidence type="ECO:0000256" key="6">
    <source>
        <dbReference type="ARBA" id="ARBA00022989"/>
    </source>
</evidence>
<accession>A0A6I3S0J0</accession>
<dbReference type="InterPro" id="IPR004626">
    <property type="entry name" value="RarD"/>
</dbReference>
<evidence type="ECO:0000256" key="5">
    <source>
        <dbReference type="ARBA" id="ARBA00022692"/>
    </source>
</evidence>
<dbReference type="EMBL" id="WNCL01000006">
    <property type="protein sequence ID" value="MTU42619.1"/>
    <property type="molecule type" value="Genomic_DNA"/>
</dbReference>
<dbReference type="InterPro" id="IPR037185">
    <property type="entry name" value="EmrE-like"/>
</dbReference>
<keyword evidence="3" id="KW-0813">Transport</keyword>
<name>A0A6I3S0J0_9BURK</name>
<evidence type="ECO:0000259" key="8">
    <source>
        <dbReference type="Pfam" id="PF00892"/>
    </source>
</evidence>
<dbReference type="AlphaFoldDB" id="A0A6I3S0J0"/>
<dbReference type="NCBIfam" id="TIGR00688">
    <property type="entry name" value="rarD"/>
    <property type="match status" value="1"/>
</dbReference>
<keyword evidence="5" id="KW-0812">Transmembrane</keyword>
<organism evidence="9 10">
    <name type="scientific">Parasutterella excrementihominis</name>
    <dbReference type="NCBI Taxonomy" id="487175"/>
    <lineage>
        <taxon>Bacteria</taxon>
        <taxon>Pseudomonadati</taxon>
        <taxon>Pseudomonadota</taxon>
        <taxon>Betaproteobacteria</taxon>
        <taxon>Burkholderiales</taxon>
        <taxon>Sutterellaceae</taxon>
        <taxon>Parasutterella</taxon>
    </lineage>
</organism>
<evidence type="ECO:0000313" key="9">
    <source>
        <dbReference type="EMBL" id="MTU42619.1"/>
    </source>
</evidence>
<comment type="similarity">
    <text evidence="2">Belongs to the EamA transporter family.</text>
</comment>
<dbReference type="GO" id="GO:0005886">
    <property type="term" value="C:plasma membrane"/>
    <property type="evidence" value="ECO:0007669"/>
    <property type="project" value="UniProtKB-SubCell"/>
</dbReference>
<evidence type="ECO:0000313" key="10">
    <source>
        <dbReference type="Proteomes" id="UP000462362"/>
    </source>
</evidence>
<proteinExistence type="inferred from homology"/>
<keyword evidence="6" id="KW-1133">Transmembrane helix</keyword>
<dbReference type="GeneID" id="43349215"/>
<sequence>MTAQTKGLLAAVGAYLCWGFMPLYWALFGGVRGWEVIGHRVLWSLILISAFLMLIGRFSEIFSTLRTFKKQPIQYFNLFAAAAIAAINWWINVYAATSNQVVELGIGMFLTPLFTVALGVVFFRERLSRLKQLSVFLPFLGVCIMIYTLGRMPWIALGVSSSWALYGVFKKRLGIDPWVSNALEASLMLPFAIAYLFYLDANGVGAFLAGGTYITILLISVGLVTSVPMIAFSAAANVLPLTILGFIQYMNPILTLIVGLVFFHEPFNHQQLIPLLFIWAGILTFIYSEFKEKAARKVQAARA</sequence>
<dbReference type="Pfam" id="PF00892">
    <property type="entry name" value="EamA"/>
    <property type="match status" value="2"/>
</dbReference>
<evidence type="ECO:0000256" key="3">
    <source>
        <dbReference type="ARBA" id="ARBA00022448"/>
    </source>
</evidence>
<comment type="caution">
    <text evidence="9">The sequence shown here is derived from an EMBL/GenBank/DDBJ whole genome shotgun (WGS) entry which is preliminary data.</text>
</comment>
<reference evidence="9 10" key="1">
    <citation type="journal article" date="2019" name="Nat. Med.">
        <title>A library of human gut bacterial isolates paired with longitudinal multiomics data enables mechanistic microbiome research.</title>
        <authorList>
            <person name="Poyet M."/>
            <person name="Groussin M."/>
            <person name="Gibbons S.M."/>
            <person name="Avila-Pacheco J."/>
            <person name="Jiang X."/>
            <person name="Kearney S.M."/>
            <person name="Perrotta A.R."/>
            <person name="Berdy B."/>
            <person name="Zhao S."/>
            <person name="Lieberman T.D."/>
            <person name="Swanson P.K."/>
            <person name="Smith M."/>
            <person name="Roesemann S."/>
            <person name="Alexander J.E."/>
            <person name="Rich S.A."/>
            <person name="Livny J."/>
            <person name="Vlamakis H."/>
            <person name="Clish C."/>
            <person name="Bullock K."/>
            <person name="Deik A."/>
            <person name="Scott J."/>
            <person name="Pierce K.A."/>
            <person name="Xavier R.J."/>
            <person name="Alm E.J."/>
        </authorList>
    </citation>
    <scope>NUCLEOTIDE SEQUENCE [LARGE SCALE GENOMIC DNA]</scope>
    <source>
        <strain evidence="9 10">BIOML-A2</strain>
    </source>
</reference>
<feature type="domain" description="EamA" evidence="8">
    <location>
        <begin position="6"/>
        <end position="146"/>
    </location>
</feature>
<dbReference type="PANTHER" id="PTHR22911:SF137">
    <property type="entry name" value="SOLUTE CARRIER FAMILY 35 MEMBER G2-RELATED"/>
    <property type="match status" value="1"/>
</dbReference>
<dbReference type="PANTHER" id="PTHR22911">
    <property type="entry name" value="ACYL-MALONYL CONDENSING ENZYME-RELATED"/>
    <property type="match status" value="1"/>
</dbReference>
<evidence type="ECO:0000256" key="7">
    <source>
        <dbReference type="ARBA" id="ARBA00023136"/>
    </source>
</evidence>
<evidence type="ECO:0000256" key="2">
    <source>
        <dbReference type="ARBA" id="ARBA00007362"/>
    </source>
</evidence>
<keyword evidence="4" id="KW-1003">Cell membrane</keyword>